<gene>
    <name evidence="2" type="ORF">HGR_16917</name>
</gene>
<sequence length="46" mass="5088">MKLFGNGKEASKVAKLHKNINPQNSESNSPLKMGENSTGEFPRHFS</sequence>
<accession>F3KY37</accession>
<feature type="compositionally biased region" description="Polar residues" evidence="1">
    <location>
        <begin position="20"/>
        <end position="39"/>
    </location>
</feature>
<evidence type="ECO:0000256" key="1">
    <source>
        <dbReference type="SAM" id="MobiDB-lite"/>
    </source>
</evidence>
<protein>
    <submittedName>
        <fullName evidence="2">Uncharacterized protein</fullName>
    </submittedName>
</protein>
<proteinExistence type="predicted"/>
<evidence type="ECO:0000313" key="3">
    <source>
        <dbReference type="Proteomes" id="UP000016368"/>
    </source>
</evidence>
<comment type="caution">
    <text evidence="2">The sequence shown here is derived from an EMBL/GenBank/DDBJ whole genome shotgun (WGS) entry which is preliminary data.</text>
</comment>
<reference evidence="2 3" key="1">
    <citation type="journal article" date="2011" name="EMBO J.">
        <title>Structural diversity of bacterial flagellar motors.</title>
        <authorList>
            <person name="Chen S."/>
            <person name="Beeby M."/>
            <person name="Murphy G.E."/>
            <person name="Leadbetter J.R."/>
            <person name="Hendrixson D.R."/>
            <person name="Briegel A."/>
            <person name="Li Z."/>
            <person name="Shi J."/>
            <person name="Tocheva E.I."/>
            <person name="Muller A."/>
            <person name="Dobro M.J."/>
            <person name="Jensen G.J."/>
        </authorList>
    </citation>
    <scope>NUCLEOTIDE SEQUENCE [LARGE SCALE GENOMIC DNA]</scope>
    <source>
        <strain evidence="2 3">ATCC 19624</strain>
    </source>
</reference>
<keyword evidence="3" id="KW-1185">Reference proteome</keyword>
<evidence type="ECO:0000313" key="2">
    <source>
        <dbReference type="EMBL" id="EGI75306.1"/>
    </source>
</evidence>
<dbReference type="Proteomes" id="UP000016368">
    <property type="component" value="Unassembled WGS sequence"/>
</dbReference>
<dbReference type="AlphaFoldDB" id="F3KY37"/>
<name>F3KY37_9BURK</name>
<dbReference type="EMBL" id="AEGR01000112">
    <property type="protein sequence ID" value="EGI75306.1"/>
    <property type="molecule type" value="Genomic_DNA"/>
</dbReference>
<organism evidence="2 3">
    <name type="scientific">Hylemonella gracilis ATCC 19624</name>
    <dbReference type="NCBI Taxonomy" id="887062"/>
    <lineage>
        <taxon>Bacteria</taxon>
        <taxon>Pseudomonadati</taxon>
        <taxon>Pseudomonadota</taxon>
        <taxon>Betaproteobacteria</taxon>
        <taxon>Burkholderiales</taxon>
        <taxon>Comamonadaceae</taxon>
        <taxon>Hylemonella</taxon>
    </lineage>
</organism>
<feature type="region of interest" description="Disordered" evidence="1">
    <location>
        <begin position="1"/>
        <end position="46"/>
    </location>
</feature>